<accession>F1C647</accession>
<dbReference type="GO" id="GO:0009289">
    <property type="term" value="C:pilus"/>
    <property type="evidence" value="ECO:0007669"/>
    <property type="project" value="InterPro"/>
</dbReference>
<reference evidence="2" key="1">
    <citation type="submission" date="2010-08" db="EMBL/GenBank/DDBJ databases">
        <authorList>
            <person name="Nada R."/>
            <person name="Shaheen H."/>
            <person name="Khalil S."/>
            <person name="Mansour A."/>
            <person name="El-Sayed N."/>
            <person name="Touni I."/>
            <person name="Weiner M."/>
            <person name="Armstrong A."/>
            <person name="Klena J."/>
        </authorList>
    </citation>
    <scope>NUCLEOTIDE SEQUENCE</scope>
    <source>
        <strain evidence="2">MH2259</strain>
    </source>
</reference>
<dbReference type="InterPro" id="IPR036937">
    <property type="entry name" value="Adhesion_dom_fimbrial_sf"/>
</dbReference>
<proteinExistence type="predicted"/>
<feature type="non-terminal residue" evidence="2">
    <location>
        <position position="188"/>
    </location>
</feature>
<evidence type="ECO:0000313" key="2">
    <source>
        <dbReference type="EMBL" id="ADX33335.1"/>
    </source>
</evidence>
<dbReference type="Gene3D" id="2.60.40.1090">
    <property type="entry name" value="Fimbrial-type adhesion domain"/>
    <property type="match status" value="1"/>
</dbReference>
<dbReference type="InterPro" id="IPR008966">
    <property type="entry name" value="Adhesion_dom_sf"/>
</dbReference>
<protein>
    <submittedName>
        <fullName evidence="2">Coli surface antigen 27A</fullName>
    </submittedName>
</protein>
<dbReference type="EMBL" id="HQ203047">
    <property type="protein sequence ID" value="ADX33335.1"/>
    <property type="molecule type" value="Genomic_DNA"/>
</dbReference>
<dbReference type="GO" id="GO:0007155">
    <property type="term" value="P:cell adhesion"/>
    <property type="evidence" value="ECO:0007669"/>
    <property type="project" value="InterPro"/>
</dbReference>
<dbReference type="InterPro" id="IPR000259">
    <property type="entry name" value="Adhesion_dom_fimbrial"/>
</dbReference>
<organism evidence="2">
    <name type="scientific">Escherichia coli</name>
    <dbReference type="NCBI Taxonomy" id="562"/>
    <lineage>
        <taxon>Bacteria</taxon>
        <taxon>Pseudomonadati</taxon>
        <taxon>Pseudomonadota</taxon>
        <taxon>Gammaproteobacteria</taxon>
        <taxon>Enterobacterales</taxon>
        <taxon>Enterobacteriaceae</taxon>
        <taxon>Escherichia</taxon>
    </lineage>
</organism>
<feature type="domain" description="Fimbrial-type adhesion" evidence="1">
    <location>
        <begin position="7"/>
        <end position="126"/>
    </location>
</feature>
<dbReference type="AlphaFoldDB" id="F1C647"/>
<dbReference type="SUPFAM" id="SSF49401">
    <property type="entry name" value="Bacterial adhesins"/>
    <property type="match status" value="1"/>
</dbReference>
<dbReference type="Pfam" id="PF00419">
    <property type="entry name" value="Fimbrial"/>
    <property type="match status" value="1"/>
</dbReference>
<sequence>RKLFSQDISLGEVTATVLKDSGKGKAQSFQVGLTNCDTTTSKISYVLTDGNYTPSLDSSNAAVKLSYLQPKSGDNSADGVGVFIETSTGTKIAPGSTTNLDVAKDGNSQALSDQTISLRAYIGTKDGQPDANQSVTAGTVTTVAADDILSMMAASKGSGQDGRSCSNRMLVIGSCPDLPTTLGAVLVA</sequence>
<feature type="non-terminal residue" evidence="2">
    <location>
        <position position="1"/>
    </location>
</feature>
<name>F1C647_ECOLX</name>
<evidence type="ECO:0000259" key="1">
    <source>
        <dbReference type="Pfam" id="PF00419"/>
    </source>
</evidence>
<reference evidence="2" key="2">
    <citation type="journal article" date="2011" name="J. Clin. Microbiol.">
        <title>Discovery and Phylogenetic Analysis of Novel Members of Class b Enterotoxigenic Escherichia coli Adhesive Fimbriae.</title>
        <authorList>
            <person name="Nada R.A."/>
            <person name="Shaheen H.I."/>
            <person name="Khalil S.B."/>
            <person name="Mansour A."/>
            <person name="El-Sayed N."/>
            <person name="Touni I."/>
            <person name="Weiner M."/>
            <person name="Armstrong A.W."/>
            <person name="Klena J.D."/>
        </authorList>
    </citation>
    <scope>NUCLEOTIDE SEQUENCE</scope>
    <source>
        <strain evidence="2">MH2259</strain>
    </source>
</reference>